<dbReference type="CDD" id="cd02015">
    <property type="entry name" value="TPP_AHAS"/>
    <property type="match status" value="1"/>
</dbReference>
<protein>
    <recommendedName>
        <fullName evidence="4 11">Acetolactate synthase</fullName>
        <ecNumber evidence="4 11">2.2.1.6</ecNumber>
    </recommendedName>
</protein>
<dbReference type="OrthoDB" id="9785953at2"/>
<comment type="cofactor">
    <cofactor evidence="11">
        <name>Mg(2+)</name>
        <dbReference type="ChEBI" id="CHEBI:18420"/>
    </cofactor>
    <text evidence="11">Binds 1 Mg(2+) ion per subunit.</text>
</comment>
<dbReference type="InterPro" id="IPR012000">
    <property type="entry name" value="Thiamin_PyroP_enz_cen_dom"/>
</dbReference>
<evidence type="ECO:0000259" key="12">
    <source>
        <dbReference type="Pfam" id="PF00205"/>
    </source>
</evidence>
<feature type="domain" description="Thiamine pyrophosphate enzyme TPP-binding" evidence="13">
    <location>
        <begin position="390"/>
        <end position="557"/>
    </location>
</feature>
<accession>A0A5M8FQ07</accession>
<dbReference type="InterPro" id="IPR011766">
    <property type="entry name" value="TPP_enzyme_TPP-bd"/>
</dbReference>
<dbReference type="InterPro" id="IPR029061">
    <property type="entry name" value="THDP-binding"/>
</dbReference>
<dbReference type="Pfam" id="PF00205">
    <property type="entry name" value="TPP_enzyme_M"/>
    <property type="match status" value="1"/>
</dbReference>
<dbReference type="InterPro" id="IPR039368">
    <property type="entry name" value="AHAS_TPP"/>
</dbReference>
<comment type="pathway">
    <text evidence="1 11">Amino-acid biosynthesis; L-isoleucine biosynthesis; L-isoleucine from 2-oxobutanoate: step 1/4.</text>
</comment>
<evidence type="ECO:0000256" key="3">
    <source>
        <dbReference type="ARBA" id="ARBA00007812"/>
    </source>
</evidence>
<evidence type="ECO:0000256" key="7">
    <source>
        <dbReference type="ARBA" id="ARBA00022723"/>
    </source>
</evidence>
<dbReference type="UniPathway" id="UPA00047">
    <property type="reaction ID" value="UER00055"/>
</dbReference>
<dbReference type="FunFam" id="3.40.50.970:FF:000007">
    <property type="entry name" value="Acetolactate synthase"/>
    <property type="match status" value="1"/>
</dbReference>
<dbReference type="GO" id="GO:0030976">
    <property type="term" value="F:thiamine pyrophosphate binding"/>
    <property type="evidence" value="ECO:0007669"/>
    <property type="project" value="UniProtKB-UniRule"/>
</dbReference>
<evidence type="ECO:0000256" key="6">
    <source>
        <dbReference type="ARBA" id="ARBA00022679"/>
    </source>
</evidence>
<comment type="cofactor">
    <cofactor evidence="11">
        <name>thiamine diphosphate</name>
        <dbReference type="ChEBI" id="CHEBI:58937"/>
    </cofactor>
    <text evidence="11">Binds 1 thiamine pyrophosphate per subunit.</text>
</comment>
<organism evidence="15 16">
    <name type="scientific">Thiohalocapsa marina</name>
    <dbReference type="NCBI Taxonomy" id="424902"/>
    <lineage>
        <taxon>Bacteria</taxon>
        <taxon>Pseudomonadati</taxon>
        <taxon>Pseudomonadota</taxon>
        <taxon>Gammaproteobacteria</taxon>
        <taxon>Chromatiales</taxon>
        <taxon>Chromatiaceae</taxon>
        <taxon>Thiohalocapsa</taxon>
    </lineage>
</organism>
<dbReference type="InterPro" id="IPR012001">
    <property type="entry name" value="Thiamin_PyroP_enz_TPP-bd_dom"/>
</dbReference>
<dbReference type="SUPFAM" id="SSF52467">
    <property type="entry name" value="DHS-like NAD/FAD-binding domain"/>
    <property type="match status" value="1"/>
</dbReference>
<dbReference type="InterPro" id="IPR029035">
    <property type="entry name" value="DHS-like_NAD/FAD-binding_dom"/>
</dbReference>
<dbReference type="Pfam" id="PF02775">
    <property type="entry name" value="TPP_enzyme_C"/>
    <property type="match status" value="1"/>
</dbReference>
<proteinExistence type="inferred from homology"/>
<dbReference type="GO" id="GO:0009099">
    <property type="term" value="P:L-valine biosynthetic process"/>
    <property type="evidence" value="ECO:0007669"/>
    <property type="project" value="UniProtKB-UniPathway"/>
</dbReference>
<dbReference type="PANTHER" id="PTHR18968:SF13">
    <property type="entry name" value="ACETOLACTATE SYNTHASE CATALYTIC SUBUNIT, MITOCHONDRIAL"/>
    <property type="match status" value="1"/>
</dbReference>
<evidence type="ECO:0000256" key="11">
    <source>
        <dbReference type="RuleBase" id="RU003591"/>
    </source>
</evidence>
<dbReference type="GO" id="GO:0005948">
    <property type="term" value="C:acetolactate synthase complex"/>
    <property type="evidence" value="ECO:0007669"/>
    <property type="project" value="TreeGrafter"/>
</dbReference>
<evidence type="ECO:0000256" key="8">
    <source>
        <dbReference type="ARBA" id="ARBA00022842"/>
    </source>
</evidence>
<keyword evidence="9 11" id="KW-0786">Thiamine pyrophosphate</keyword>
<dbReference type="AlphaFoldDB" id="A0A5M8FQ07"/>
<dbReference type="PANTHER" id="PTHR18968">
    <property type="entry name" value="THIAMINE PYROPHOSPHATE ENZYMES"/>
    <property type="match status" value="1"/>
</dbReference>
<dbReference type="GO" id="GO:0003984">
    <property type="term" value="F:acetolactate synthase activity"/>
    <property type="evidence" value="ECO:0007669"/>
    <property type="project" value="UniProtKB-EC"/>
</dbReference>
<comment type="pathway">
    <text evidence="2 11">Amino-acid biosynthesis; L-valine biosynthesis; L-valine from pyruvate: step 1/4.</text>
</comment>
<dbReference type="UniPathway" id="UPA00049">
    <property type="reaction ID" value="UER00059"/>
</dbReference>
<dbReference type="Gene3D" id="3.40.50.1220">
    <property type="entry name" value="TPP-binding domain"/>
    <property type="match status" value="1"/>
</dbReference>
<keyword evidence="8 11" id="KW-0460">Magnesium</keyword>
<evidence type="ECO:0000259" key="14">
    <source>
        <dbReference type="Pfam" id="PF02776"/>
    </source>
</evidence>
<dbReference type="Pfam" id="PF02776">
    <property type="entry name" value="TPP_enzyme_N"/>
    <property type="match status" value="1"/>
</dbReference>
<dbReference type="InterPro" id="IPR045229">
    <property type="entry name" value="TPP_enz"/>
</dbReference>
<evidence type="ECO:0000256" key="5">
    <source>
        <dbReference type="ARBA" id="ARBA00022605"/>
    </source>
</evidence>
<feature type="domain" description="Thiamine pyrophosphate enzyme N-terminal TPP-binding" evidence="14">
    <location>
        <begin position="11"/>
        <end position="131"/>
    </location>
</feature>
<dbReference type="RefSeq" id="WP_150090770.1">
    <property type="nucleotide sequence ID" value="NZ_JBFUOH010000052.1"/>
</dbReference>
<keyword evidence="16" id="KW-1185">Reference proteome</keyword>
<comment type="caution">
    <text evidence="15">The sequence shown here is derived from an EMBL/GenBank/DDBJ whole genome shotgun (WGS) entry which is preliminary data.</text>
</comment>
<comment type="catalytic activity">
    <reaction evidence="11">
        <text>2 pyruvate + H(+) = (2S)-2-acetolactate + CO2</text>
        <dbReference type="Rhea" id="RHEA:25249"/>
        <dbReference type="ChEBI" id="CHEBI:15361"/>
        <dbReference type="ChEBI" id="CHEBI:15378"/>
        <dbReference type="ChEBI" id="CHEBI:16526"/>
        <dbReference type="ChEBI" id="CHEBI:58476"/>
        <dbReference type="EC" id="2.2.1.6"/>
    </reaction>
</comment>
<evidence type="ECO:0000313" key="15">
    <source>
        <dbReference type="EMBL" id="KAA6186594.1"/>
    </source>
</evidence>
<keyword evidence="7 11" id="KW-0479">Metal-binding</keyword>
<dbReference type="InterPro" id="IPR000399">
    <property type="entry name" value="TPP-bd_CS"/>
</dbReference>
<dbReference type="EMBL" id="VWXX01000004">
    <property type="protein sequence ID" value="KAA6186594.1"/>
    <property type="molecule type" value="Genomic_DNA"/>
</dbReference>
<dbReference type="GO" id="GO:0009097">
    <property type="term" value="P:isoleucine biosynthetic process"/>
    <property type="evidence" value="ECO:0007669"/>
    <property type="project" value="UniProtKB-UniPathway"/>
</dbReference>
<evidence type="ECO:0000313" key="16">
    <source>
        <dbReference type="Proteomes" id="UP000322981"/>
    </source>
</evidence>
<name>A0A5M8FQ07_9GAMM</name>
<dbReference type="NCBIfam" id="TIGR00118">
    <property type="entry name" value="acolac_lg"/>
    <property type="match status" value="1"/>
</dbReference>
<dbReference type="CDD" id="cd07035">
    <property type="entry name" value="TPP_PYR_POX_like"/>
    <property type="match status" value="1"/>
</dbReference>
<evidence type="ECO:0000256" key="1">
    <source>
        <dbReference type="ARBA" id="ARBA00004974"/>
    </source>
</evidence>
<keyword evidence="10 11" id="KW-0100">Branched-chain amino acid biosynthesis</keyword>
<dbReference type="InterPro" id="IPR012846">
    <property type="entry name" value="Acetolactate_synth_lsu"/>
</dbReference>
<evidence type="ECO:0000256" key="9">
    <source>
        <dbReference type="ARBA" id="ARBA00023052"/>
    </source>
</evidence>
<dbReference type="Proteomes" id="UP000322981">
    <property type="component" value="Unassembled WGS sequence"/>
</dbReference>
<evidence type="ECO:0000256" key="2">
    <source>
        <dbReference type="ARBA" id="ARBA00005025"/>
    </source>
</evidence>
<feature type="domain" description="Thiamine pyrophosphate enzyme central" evidence="12">
    <location>
        <begin position="203"/>
        <end position="333"/>
    </location>
</feature>
<keyword evidence="6 11" id="KW-0808">Transferase</keyword>
<dbReference type="GO" id="GO:0050660">
    <property type="term" value="F:flavin adenine dinucleotide binding"/>
    <property type="evidence" value="ECO:0007669"/>
    <property type="project" value="InterPro"/>
</dbReference>
<dbReference type="GO" id="GO:0000287">
    <property type="term" value="F:magnesium ion binding"/>
    <property type="evidence" value="ECO:0007669"/>
    <property type="project" value="UniProtKB-UniRule"/>
</dbReference>
<dbReference type="PROSITE" id="PS00187">
    <property type="entry name" value="TPP_ENZYMES"/>
    <property type="match status" value="1"/>
</dbReference>
<evidence type="ECO:0000259" key="13">
    <source>
        <dbReference type="Pfam" id="PF02775"/>
    </source>
</evidence>
<dbReference type="Gene3D" id="3.40.50.970">
    <property type="match status" value="2"/>
</dbReference>
<evidence type="ECO:0000256" key="10">
    <source>
        <dbReference type="ARBA" id="ARBA00023304"/>
    </source>
</evidence>
<reference evidence="15 16" key="1">
    <citation type="submission" date="2019-09" db="EMBL/GenBank/DDBJ databases">
        <title>Whole-genome sequence of the purple sulfur bacterium Thiohalocapsa marina DSM 19078.</title>
        <authorList>
            <person name="Kyndt J.A."/>
            <person name="Meyer T.E."/>
        </authorList>
    </citation>
    <scope>NUCLEOTIDE SEQUENCE [LARGE SCALE GENOMIC DNA]</scope>
    <source>
        <strain evidence="15 16">DSM 19078</strain>
    </source>
</reference>
<dbReference type="SUPFAM" id="SSF52518">
    <property type="entry name" value="Thiamin diphosphate-binding fold (THDP-binding)"/>
    <property type="match status" value="2"/>
</dbReference>
<gene>
    <name evidence="15" type="primary">ilvB</name>
    <name evidence="15" type="ORF">F2Q65_04240</name>
</gene>
<keyword evidence="5 11" id="KW-0028">Amino-acid biosynthesis</keyword>
<sequence>MSDTPTVAPPTGAAILFDVLRDLGVEVIFGHTGGAVIPLHVELNKRMRRGEPVPRFVMCRQEGGAGHAAEGYARASGRVGVALATSGPGATNLVTPIADAYKDSVPTLFITGQVPSGAIGSDAFQEVDTVGITRPIAKHNYLVRDVADLASTLREAFALASHGRPGPVVVDICKDVQLARLTRANPPRRRHRAAVPFDPAAADAILDALAAARRPVVKAGGGVIHAGAAAALLHFVQRFDVPVTTTFNALGAVPAESPHNLGMPGMHGSIPANYALRDADLILTLGGRFDDRVAMKGFADGKRIAHVDIDASEIDKTIKAHLSLVASADRFLAHALETGRQASHAEWMVQVQGWRTQMPLPYAGGAYIKPQAVIELLSELTGGDATLATGVGQHQMWAAQYYAFRRPRQWISSGGLGTMGFGLPAALGAWYGNPNHPLLLVDGDGSFQMNLQELATVVANRIPLKMFVLNNSFLGMVRQWEDMMDDGHHHETCLARQHDCDPDCTDMDHNCRRQLPNLTALRMVYPGLKTLRVRRPQELRDVLAEAVAHAGPVLVDVWVDKAENVLPMVPPGQQLDAMIES</sequence>
<comment type="similarity">
    <text evidence="3 11">Belongs to the TPP enzyme family.</text>
</comment>
<dbReference type="EC" id="2.2.1.6" evidence="4 11"/>
<evidence type="ECO:0000256" key="4">
    <source>
        <dbReference type="ARBA" id="ARBA00013145"/>
    </source>
</evidence>